<dbReference type="Proteomes" id="UP000236655">
    <property type="component" value="Chromosome"/>
</dbReference>
<evidence type="ECO:0000256" key="1">
    <source>
        <dbReference type="SAM" id="SignalP"/>
    </source>
</evidence>
<keyword evidence="3" id="KW-1185">Reference proteome</keyword>
<protein>
    <recommendedName>
        <fullName evidence="4">Lipoprotein</fullName>
    </recommendedName>
</protein>
<name>A0A2I7N3X2_9NEIS</name>
<reference evidence="3" key="1">
    <citation type="submission" date="2017-11" db="EMBL/GenBank/DDBJ databases">
        <authorList>
            <person name="Chan K.G."/>
            <person name="Lee L.S."/>
        </authorList>
    </citation>
    <scope>NUCLEOTIDE SEQUENCE [LARGE SCALE GENOMIC DNA]</scope>
    <source>
        <strain evidence="3">DSM 100970</strain>
    </source>
</reference>
<keyword evidence="1" id="KW-0732">Signal</keyword>
<organism evidence="2 3">
    <name type="scientific">Aquella oligotrophica</name>
    <dbReference type="NCBI Taxonomy" id="2067065"/>
    <lineage>
        <taxon>Bacteria</taxon>
        <taxon>Pseudomonadati</taxon>
        <taxon>Pseudomonadota</taxon>
        <taxon>Betaproteobacteria</taxon>
        <taxon>Neisseriales</taxon>
        <taxon>Neisseriaceae</taxon>
        <taxon>Aquella</taxon>
    </lineage>
</organism>
<dbReference type="RefSeq" id="WP_102950443.1">
    <property type="nucleotide sequence ID" value="NZ_CP024847.1"/>
</dbReference>
<proteinExistence type="predicted"/>
<dbReference type="KEGG" id="nba:CUN60_02100"/>
<dbReference type="PROSITE" id="PS51257">
    <property type="entry name" value="PROKAR_LIPOPROTEIN"/>
    <property type="match status" value="1"/>
</dbReference>
<evidence type="ECO:0000313" key="3">
    <source>
        <dbReference type="Proteomes" id="UP000236655"/>
    </source>
</evidence>
<dbReference type="EMBL" id="CP024847">
    <property type="protein sequence ID" value="AUR51143.1"/>
    <property type="molecule type" value="Genomic_DNA"/>
</dbReference>
<sequence>MKPNKLKQLSCVLVSSLMLAGSITLTGCINNSGDDGDNSRAGNNSYYVKPIKLSVVNTEQTTFTKIIITDKQNKEILNQSFSCAPGATCPLDFNERLQAPITLKFYNQNKLITAYTIVDVAGNFGKIETSDVMLGTYVYRQLKAKDKLLAANLSSRLDTFFDCYCSPDKRPDNFEELGLYYKAMVVQGKQTDDQFYTKLLADLNAGKRLPGGPFSKRKKQQAELKSLALNRAQVQLKSANGSTCSQYTSGILTAFSALKLFPIPGFNGPFDFADRVVKGACDSFQGDVLNGLDEIKNKLNEMDAKLDAIGYQIQELADKMDHQNLSRNISEINNKIEEWSALRDSYYQILNGGHYKNFSEFLQKNGNVAGVMQKDGSAKIFLTSQLKSFNSFYNQINESNRLDSIRQSLVSLCGTAENIHEEVLSRRFQCNLIASDLIAKLTSTAQEEKIILNDISSAIMKDPGYQDILKDSSILPPVGTSWEKVDATVSQQQIDKLKVAQSTFASNGIPFIPYQGLSEELQKNIATIGCNYKDTDIPNITYWKAAVEPSKPWNTYISVICKNKNGQNEEKEVYSNYNYLQENDDSVKNVLGVVASNKSIINAKNEWVHHLGVKNNGTDKRNFSIGIELSVPDGKLLSFNSDTDHNFDDQIINSSIYNNPLRWLDDKGMLFTEGVIPNGGNLNYTVPMSYIYNGSTYIFMLKIQGEYYDQRYYRVRLGVVCTTSDCQQIDPVSGGTMIDHSQIKFNSGLNVRIDGGGKDVTGQRYLHIW</sequence>
<evidence type="ECO:0000313" key="2">
    <source>
        <dbReference type="EMBL" id="AUR51143.1"/>
    </source>
</evidence>
<evidence type="ECO:0008006" key="4">
    <source>
        <dbReference type="Google" id="ProtNLM"/>
    </source>
</evidence>
<feature type="signal peptide" evidence="1">
    <location>
        <begin position="1"/>
        <end position="20"/>
    </location>
</feature>
<gene>
    <name evidence="2" type="ORF">CUN60_02100</name>
</gene>
<dbReference type="AlphaFoldDB" id="A0A2I7N3X2"/>
<accession>A0A2I7N3X2</accession>
<feature type="chain" id="PRO_5014442851" description="Lipoprotein" evidence="1">
    <location>
        <begin position="21"/>
        <end position="769"/>
    </location>
</feature>